<evidence type="ECO:0000256" key="4">
    <source>
        <dbReference type="ARBA" id="ARBA00022603"/>
    </source>
</evidence>
<dbReference type="NCBIfam" id="TIGR00589">
    <property type="entry name" value="ogt"/>
    <property type="match status" value="1"/>
</dbReference>
<dbReference type="CDD" id="cd06445">
    <property type="entry name" value="ATase"/>
    <property type="match status" value="1"/>
</dbReference>
<comment type="catalytic activity">
    <reaction evidence="8 9">
        <text>a 6-O-methyl-2'-deoxyguanosine in DNA + L-cysteinyl-[protein] = S-methyl-L-cysteinyl-[protein] + a 2'-deoxyguanosine in DNA</text>
        <dbReference type="Rhea" id="RHEA:24000"/>
        <dbReference type="Rhea" id="RHEA-COMP:10131"/>
        <dbReference type="Rhea" id="RHEA-COMP:10132"/>
        <dbReference type="Rhea" id="RHEA-COMP:11367"/>
        <dbReference type="Rhea" id="RHEA-COMP:11368"/>
        <dbReference type="ChEBI" id="CHEBI:29950"/>
        <dbReference type="ChEBI" id="CHEBI:82612"/>
        <dbReference type="ChEBI" id="CHEBI:85445"/>
        <dbReference type="ChEBI" id="CHEBI:85448"/>
        <dbReference type="EC" id="2.1.1.63"/>
    </reaction>
</comment>
<comment type="catalytic activity">
    <reaction evidence="1 9">
        <text>a 4-O-methyl-thymidine in DNA + L-cysteinyl-[protein] = a thymidine in DNA + S-methyl-L-cysteinyl-[protein]</text>
        <dbReference type="Rhea" id="RHEA:53428"/>
        <dbReference type="Rhea" id="RHEA-COMP:10131"/>
        <dbReference type="Rhea" id="RHEA-COMP:10132"/>
        <dbReference type="Rhea" id="RHEA-COMP:13555"/>
        <dbReference type="Rhea" id="RHEA-COMP:13556"/>
        <dbReference type="ChEBI" id="CHEBI:29950"/>
        <dbReference type="ChEBI" id="CHEBI:82612"/>
        <dbReference type="ChEBI" id="CHEBI:137386"/>
        <dbReference type="ChEBI" id="CHEBI:137387"/>
        <dbReference type="EC" id="2.1.1.63"/>
    </reaction>
</comment>
<dbReference type="GO" id="GO:0032259">
    <property type="term" value="P:methylation"/>
    <property type="evidence" value="ECO:0007669"/>
    <property type="project" value="UniProtKB-KW"/>
</dbReference>
<dbReference type="InterPro" id="IPR014048">
    <property type="entry name" value="MethylDNA_cys_MeTrfase_DNA-bd"/>
</dbReference>
<evidence type="ECO:0000256" key="7">
    <source>
        <dbReference type="ARBA" id="ARBA00023204"/>
    </source>
</evidence>
<dbReference type="PANTHER" id="PTHR10815">
    <property type="entry name" value="METHYLATED-DNA--PROTEIN-CYSTEINE METHYLTRANSFERASE"/>
    <property type="match status" value="1"/>
</dbReference>
<organism evidence="12">
    <name type="scientific">uncultured Pleomorphomonas sp</name>
    <dbReference type="NCBI Taxonomy" id="442121"/>
    <lineage>
        <taxon>Bacteria</taxon>
        <taxon>Pseudomonadati</taxon>
        <taxon>Pseudomonadota</taxon>
        <taxon>Alphaproteobacteria</taxon>
        <taxon>Hyphomicrobiales</taxon>
        <taxon>Pleomorphomonadaceae</taxon>
        <taxon>Pleomorphomonas</taxon>
        <taxon>environmental samples</taxon>
    </lineage>
</organism>
<keyword evidence="6 9" id="KW-0227">DNA damage</keyword>
<keyword evidence="3 9" id="KW-0963">Cytoplasm</keyword>
<dbReference type="GO" id="GO:0006307">
    <property type="term" value="P:DNA alkylation repair"/>
    <property type="evidence" value="ECO:0007669"/>
    <property type="project" value="UniProtKB-UniRule"/>
</dbReference>
<dbReference type="InterPro" id="IPR008332">
    <property type="entry name" value="MethylG_MeTrfase_N"/>
</dbReference>
<evidence type="ECO:0000256" key="1">
    <source>
        <dbReference type="ARBA" id="ARBA00001286"/>
    </source>
</evidence>
<dbReference type="FunFam" id="1.10.10.10:FF:000214">
    <property type="entry name" value="Methylated-DNA--protein-cysteine methyltransferase"/>
    <property type="match status" value="1"/>
</dbReference>
<dbReference type="GO" id="GO:0003908">
    <property type="term" value="F:methylated-DNA-[protein]-cysteine S-methyltransferase activity"/>
    <property type="evidence" value="ECO:0007669"/>
    <property type="project" value="UniProtKB-UniRule"/>
</dbReference>
<evidence type="ECO:0000256" key="5">
    <source>
        <dbReference type="ARBA" id="ARBA00022679"/>
    </source>
</evidence>
<dbReference type="InterPro" id="IPR036217">
    <property type="entry name" value="MethylDNA_cys_MeTrfase_DNAb"/>
</dbReference>
<dbReference type="EC" id="2.1.1.63" evidence="9"/>
<dbReference type="InterPro" id="IPR036631">
    <property type="entry name" value="MGMT_N_sf"/>
</dbReference>
<dbReference type="InterPro" id="IPR036388">
    <property type="entry name" value="WH-like_DNA-bd_sf"/>
</dbReference>
<keyword evidence="4 9" id="KW-0489">Methyltransferase</keyword>
<evidence type="ECO:0000256" key="6">
    <source>
        <dbReference type="ARBA" id="ARBA00022763"/>
    </source>
</evidence>
<evidence type="ECO:0000256" key="3">
    <source>
        <dbReference type="ARBA" id="ARBA00022490"/>
    </source>
</evidence>
<accession>A0A212LAW0</accession>
<evidence type="ECO:0000313" key="12">
    <source>
        <dbReference type="EMBL" id="SCM74630.1"/>
    </source>
</evidence>
<comment type="function">
    <text evidence="9">Involved in the cellular defense against the biological effects of O6-methylguanine (O6-MeG) and O4-methylthymine (O4-MeT) in DNA. Repairs the methylated nucleobase in DNA by stoichiometrically transferring the methyl group to a cysteine residue in the enzyme. This is a suicide reaction: the enzyme is irreversibly inactivated.</text>
</comment>
<evidence type="ECO:0000256" key="8">
    <source>
        <dbReference type="ARBA" id="ARBA00049348"/>
    </source>
</evidence>
<proteinExistence type="inferred from homology"/>
<dbReference type="RefSeq" id="WP_288199791.1">
    <property type="nucleotide sequence ID" value="NZ_LT608334.1"/>
</dbReference>
<dbReference type="SUPFAM" id="SSF46767">
    <property type="entry name" value="Methylated DNA-protein cysteine methyltransferase, C-terminal domain"/>
    <property type="match status" value="1"/>
</dbReference>
<feature type="domain" description="Methylated-DNA-[protein]-cysteine S-methyltransferase DNA binding" evidence="10">
    <location>
        <begin position="78"/>
        <end position="157"/>
    </location>
</feature>
<dbReference type="Pfam" id="PF01035">
    <property type="entry name" value="DNA_binding_1"/>
    <property type="match status" value="1"/>
</dbReference>
<comment type="subcellular location">
    <subcellularLocation>
        <location evidence="9">Cytoplasm</location>
    </subcellularLocation>
</comment>
<evidence type="ECO:0000256" key="9">
    <source>
        <dbReference type="HAMAP-Rule" id="MF_00772"/>
    </source>
</evidence>
<dbReference type="Pfam" id="PF02870">
    <property type="entry name" value="Methyltransf_1N"/>
    <property type="match status" value="1"/>
</dbReference>
<dbReference type="Gene3D" id="1.10.10.10">
    <property type="entry name" value="Winged helix-like DNA-binding domain superfamily/Winged helix DNA-binding domain"/>
    <property type="match status" value="1"/>
</dbReference>
<comment type="miscellaneous">
    <text evidence="9">This enzyme catalyzes only one turnover and therefore is not strictly catalytic. According to one definition, an enzyme is a biocatalyst that acts repeatedly and over many reaction cycles.</text>
</comment>
<dbReference type="EMBL" id="FMJD01000005">
    <property type="protein sequence ID" value="SCM74630.1"/>
    <property type="molecule type" value="Genomic_DNA"/>
</dbReference>
<dbReference type="SUPFAM" id="SSF53155">
    <property type="entry name" value="Methylated DNA-protein cysteine methyltransferase domain"/>
    <property type="match status" value="1"/>
</dbReference>
<dbReference type="PANTHER" id="PTHR10815:SF5">
    <property type="entry name" value="METHYLATED-DNA--PROTEIN-CYSTEINE METHYLTRANSFERASE"/>
    <property type="match status" value="1"/>
</dbReference>
<keyword evidence="7 9" id="KW-0234">DNA repair</keyword>
<comment type="similarity">
    <text evidence="2 9">Belongs to the MGMT family.</text>
</comment>
<gene>
    <name evidence="12" type="primary">ogt</name>
    <name evidence="12" type="ORF">KL86PLE_130292</name>
</gene>
<dbReference type="InterPro" id="IPR001497">
    <property type="entry name" value="MethylDNA_cys_MeTrfase_AS"/>
</dbReference>
<reference evidence="12" key="1">
    <citation type="submission" date="2016-08" db="EMBL/GenBank/DDBJ databases">
        <authorList>
            <person name="Seilhamer J.J."/>
        </authorList>
    </citation>
    <scope>NUCLEOTIDE SEQUENCE</scope>
    <source>
        <strain evidence="12">86</strain>
    </source>
</reference>
<name>A0A212LAW0_9HYPH</name>
<keyword evidence="5 9" id="KW-0808">Transferase</keyword>
<feature type="domain" description="Methylguanine DNA methyltransferase ribonuclease-like" evidence="11">
    <location>
        <begin position="4"/>
        <end position="72"/>
    </location>
</feature>
<protein>
    <recommendedName>
        <fullName evidence="9">Methylated-DNA--protein-cysteine methyltransferase</fullName>
        <ecNumber evidence="9">2.1.1.63</ecNumber>
    </recommendedName>
    <alternativeName>
        <fullName evidence="9">6-O-methylguanine-DNA methyltransferase</fullName>
        <shortName evidence="9">MGMT</shortName>
    </alternativeName>
    <alternativeName>
        <fullName evidence="9">O-6-methylguanine-DNA-alkyltransferase</fullName>
    </alternativeName>
</protein>
<evidence type="ECO:0000256" key="2">
    <source>
        <dbReference type="ARBA" id="ARBA00008711"/>
    </source>
</evidence>
<dbReference type="Gene3D" id="3.30.160.70">
    <property type="entry name" value="Methylated DNA-protein cysteine methyltransferase domain"/>
    <property type="match status" value="1"/>
</dbReference>
<evidence type="ECO:0000259" key="10">
    <source>
        <dbReference type="Pfam" id="PF01035"/>
    </source>
</evidence>
<evidence type="ECO:0000259" key="11">
    <source>
        <dbReference type="Pfam" id="PF02870"/>
    </source>
</evidence>
<dbReference type="PROSITE" id="PS00374">
    <property type="entry name" value="MGMT"/>
    <property type="match status" value="1"/>
</dbReference>
<dbReference type="HAMAP" id="MF_00772">
    <property type="entry name" value="OGT"/>
    <property type="match status" value="1"/>
</dbReference>
<dbReference type="GO" id="GO:0005737">
    <property type="term" value="C:cytoplasm"/>
    <property type="evidence" value="ECO:0007669"/>
    <property type="project" value="UniProtKB-SubCell"/>
</dbReference>
<dbReference type="AlphaFoldDB" id="A0A212LAW0"/>
<dbReference type="InterPro" id="IPR023546">
    <property type="entry name" value="MGMT"/>
</dbReference>
<sequence length="169" mass="17848">MFDVVYTYLESPIGPLLLAGDGVRLSKVGFPTGKGRVAPHDDWRRDDGRFVEALAQLSAYFAGKLRDFDLELMPVGTPFQLAVWQALTAIPYGATISYGELAARIGRPAASRAVGAANGANPIPIIVPCHRVIGASGALTGFGGGIDTKRWLLAHEQGGDPGDLQGSLF</sequence>
<feature type="active site" description="Nucleophile; methyl group acceptor" evidence="9">
    <location>
        <position position="129"/>
    </location>
</feature>